<keyword evidence="3" id="KW-0472">Membrane</keyword>
<protein>
    <recommendedName>
        <fullName evidence="6">Competence protein ComGF</fullName>
    </recommendedName>
</protein>
<dbReference type="HOGENOM" id="CLU_129250_0_0_9"/>
<dbReference type="AlphaFoldDB" id="A0A0A1GZV9"/>
<dbReference type="NCBIfam" id="TIGR02532">
    <property type="entry name" value="IV_pilin_GFxxxE"/>
    <property type="match status" value="1"/>
</dbReference>
<keyword evidence="3" id="KW-0812">Transmembrane</keyword>
<keyword evidence="3" id="KW-1133">Transmembrane helix</keyword>
<reference evidence="4 5" key="1">
    <citation type="submission" date="2014-11" db="EMBL/GenBank/DDBJ databases">
        <title>Complete genome sequence and analysis of Lactobacillus hokkaidonensis LOOC260T.</title>
        <authorList>
            <person name="Tanizawa Y."/>
            <person name="Tohno M."/>
            <person name="Kaminuma E."/>
            <person name="Nakamura Y."/>
            <person name="Arita M."/>
        </authorList>
    </citation>
    <scope>NUCLEOTIDE SEQUENCE [LARGE SCALE GENOMIC DNA]</scope>
    <source>
        <strain evidence="4 5">LOOC260</strain>
    </source>
</reference>
<evidence type="ECO:0000256" key="3">
    <source>
        <dbReference type="SAM" id="Phobius"/>
    </source>
</evidence>
<dbReference type="EMBL" id="AP014680">
    <property type="protein sequence ID" value="BAP86011.1"/>
    <property type="molecule type" value="Genomic_DNA"/>
</dbReference>
<dbReference type="GO" id="GO:0009986">
    <property type="term" value="C:cell surface"/>
    <property type="evidence" value="ECO:0007669"/>
    <property type="project" value="UniProtKB-SubCell"/>
</dbReference>
<organism evidence="4 5">
    <name type="scientific">Paucilactobacillus hokkaidonensis JCM 18461</name>
    <dbReference type="NCBI Taxonomy" id="1291742"/>
    <lineage>
        <taxon>Bacteria</taxon>
        <taxon>Bacillati</taxon>
        <taxon>Bacillota</taxon>
        <taxon>Bacilli</taxon>
        <taxon>Lactobacillales</taxon>
        <taxon>Lactobacillaceae</taxon>
        <taxon>Paucilactobacillus</taxon>
    </lineage>
</organism>
<gene>
    <name evidence="4" type="ORF">LOOC260_115010</name>
</gene>
<dbReference type="Pfam" id="PF15980">
    <property type="entry name" value="ComGF"/>
    <property type="match status" value="1"/>
</dbReference>
<comment type="subcellular location">
    <subcellularLocation>
        <location evidence="1">Cell surface</location>
    </subcellularLocation>
</comment>
<name>A0A0A1GZV9_9LACO</name>
<evidence type="ECO:0008006" key="6">
    <source>
        <dbReference type="Google" id="ProtNLM"/>
    </source>
</evidence>
<evidence type="ECO:0000313" key="5">
    <source>
        <dbReference type="Proteomes" id="UP000031620"/>
    </source>
</evidence>
<keyword evidence="2" id="KW-0178">Competence</keyword>
<dbReference type="Proteomes" id="UP000031620">
    <property type="component" value="Chromosome"/>
</dbReference>
<evidence type="ECO:0000313" key="4">
    <source>
        <dbReference type="EMBL" id="BAP86011.1"/>
    </source>
</evidence>
<dbReference type="RefSeq" id="WP_041094023.1">
    <property type="nucleotide sequence ID" value="NZ_AP014680.1"/>
</dbReference>
<sequence length="148" mass="17144">MKQRGFTLIECILALLITSVVMLTIGWFLHSFEKVDHQSIDESAQWYLFLRELESTTHQFQLMGCGEHRIMLSSPVHVKYYNLDGNDDHIYLTLLEHGGGYLPLLDHVQKFKTDQISDTQVEIKVETTSGHEYNDIVKFHKFSGDVNK</sequence>
<accession>A0A0A1GZV9</accession>
<evidence type="ECO:0000256" key="2">
    <source>
        <dbReference type="ARBA" id="ARBA00023287"/>
    </source>
</evidence>
<evidence type="ECO:0000256" key="1">
    <source>
        <dbReference type="ARBA" id="ARBA00004241"/>
    </source>
</evidence>
<dbReference type="InterPro" id="IPR012902">
    <property type="entry name" value="N_methyl_site"/>
</dbReference>
<proteinExistence type="predicted"/>
<dbReference type="STRING" id="1291742.LOOC260_115010"/>
<dbReference type="KEGG" id="lho:LOOC260_115010"/>
<feature type="transmembrane region" description="Helical" evidence="3">
    <location>
        <begin position="7"/>
        <end position="29"/>
    </location>
</feature>
<dbReference type="InterPro" id="IPR016977">
    <property type="entry name" value="ComGF"/>
</dbReference>
<dbReference type="GO" id="GO:0030420">
    <property type="term" value="P:establishment of competence for transformation"/>
    <property type="evidence" value="ECO:0007669"/>
    <property type="project" value="UniProtKB-KW"/>
</dbReference>
<dbReference type="Pfam" id="PF07963">
    <property type="entry name" value="N_methyl"/>
    <property type="match status" value="1"/>
</dbReference>